<dbReference type="EMBL" id="JARKIB010000035">
    <property type="protein sequence ID" value="KAJ7761329.1"/>
    <property type="molecule type" value="Genomic_DNA"/>
</dbReference>
<keyword evidence="3" id="KW-1185">Reference proteome</keyword>
<protein>
    <submittedName>
        <fullName evidence="2">Uncharacterized protein</fullName>
    </submittedName>
</protein>
<evidence type="ECO:0000256" key="1">
    <source>
        <dbReference type="SAM" id="MobiDB-lite"/>
    </source>
</evidence>
<evidence type="ECO:0000313" key="3">
    <source>
        <dbReference type="Proteomes" id="UP001215598"/>
    </source>
</evidence>
<comment type="caution">
    <text evidence="2">The sequence shown here is derived from an EMBL/GenBank/DDBJ whole genome shotgun (WGS) entry which is preliminary data.</text>
</comment>
<proteinExistence type="predicted"/>
<gene>
    <name evidence="2" type="ORF">B0H16DRAFT_1884341</name>
</gene>
<evidence type="ECO:0000313" key="2">
    <source>
        <dbReference type="EMBL" id="KAJ7761329.1"/>
    </source>
</evidence>
<dbReference type="AlphaFoldDB" id="A0AAD7JDY8"/>
<organism evidence="2 3">
    <name type="scientific">Mycena metata</name>
    <dbReference type="NCBI Taxonomy" id="1033252"/>
    <lineage>
        <taxon>Eukaryota</taxon>
        <taxon>Fungi</taxon>
        <taxon>Dikarya</taxon>
        <taxon>Basidiomycota</taxon>
        <taxon>Agaricomycotina</taxon>
        <taxon>Agaricomycetes</taxon>
        <taxon>Agaricomycetidae</taxon>
        <taxon>Agaricales</taxon>
        <taxon>Marasmiineae</taxon>
        <taxon>Mycenaceae</taxon>
        <taxon>Mycena</taxon>
    </lineage>
</organism>
<dbReference type="Proteomes" id="UP001215598">
    <property type="component" value="Unassembled WGS sequence"/>
</dbReference>
<accession>A0AAD7JDY8</accession>
<feature type="region of interest" description="Disordered" evidence="1">
    <location>
        <begin position="90"/>
        <end position="114"/>
    </location>
</feature>
<reference evidence="2" key="1">
    <citation type="submission" date="2023-03" db="EMBL/GenBank/DDBJ databases">
        <title>Massive genome expansion in bonnet fungi (Mycena s.s.) driven by repeated elements and novel gene families across ecological guilds.</title>
        <authorList>
            <consortium name="Lawrence Berkeley National Laboratory"/>
            <person name="Harder C.B."/>
            <person name="Miyauchi S."/>
            <person name="Viragh M."/>
            <person name="Kuo A."/>
            <person name="Thoen E."/>
            <person name="Andreopoulos B."/>
            <person name="Lu D."/>
            <person name="Skrede I."/>
            <person name="Drula E."/>
            <person name="Henrissat B."/>
            <person name="Morin E."/>
            <person name="Kohler A."/>
            <person name="Barry K."/>
            <person name="LaButti K."/>
            <person name="Morin E."/>
            <person name="Salamov A."/>
            <person name="Lipzen A."/>
            <person name="Mereny Z."/>
            <person name="Hegedus B."/>
            <person name="Baldrian P."/>
            <person name="Stursova M."/>
            <person name="Weitz H."/>
            <person name="Taylor A."/>
            <person name="Grigoriev I.V."/>
            <person name="Nagy L.G."/>
            <person name="Martin F."/>
            <person name="Kauserud H."/>
        </authorList>
    </citation>
    <scope>NUCLEOTIDE SEQUENCE</scope>
    <source>
        <strain evidence="2">CBHHK182m</strain>
    </source>
</reference>
<name>A0AAD7JDY8_9AGAR</name>
<sequence>MQPTYARVYGIPLCRSAAHRAPQSALSRSQSARPARCHFASVPTSAPPHRLRLPVDPMPPPSVGPPCAITLPLRPLGLSSARRLFATPAAPTATLPTPPVATRAFPFRPSPRRIQGDADKMTMEIVSTGSKCARRRPASSCADDIEFLKNFNIVVMSVSFPGALLRQSSTVYGVSFDTSPPARLCMHAARSRARFLLPPHLHHFPRATLLNPHHSFRPFPLVIAPFVS</sequence>